<feature type="domain" description="Carboxylesterase type B" evidence="4">
    <location>
        <begin position="18"/>
        <end position="493"/>
    </location>
</feature>
<dbReference type="Gene3D" id="3.40.50.1820">
    <property type="entry name" value="alpha/beta hydrolase"/>
    <property type="match status" value="1"/>
</dbReference>
<dbReference type="Proteomes" id="UP000249082">
    <property type="component" value="Unassembled WGS sequence"/>
</dbReference>
<keyword evidence="2 3" id="KW-0378">Hydrolase</keyword>
<dbReference type="InterPro" id="IPR029058">
    <property type="entry name" value="AB_hydrolase_fold"/>
</dbReference>
<dbReference type="GO" id="GO:0016787">
    <property type="term" value="F:hydrolase activity"/>
    <property type="evidence" value="ECO:0007669"/>
    <property type="project" value="UniProtKB-KW"/>
</dbReference>
<evidence type="ECO:0000256" key="3">
    <source>
        <dbReference type="RuleBase" id="RU361235"/>
    </source>
</evidence>
<dbReference type="InterPro" id="IPR002018">
    <property type="entry name" value="CarbesteraseB"/>
</dbReference>
<dbReference type="InterPro" id="IPR019826">
    <property type="entry name" value="Carboxylesterase_B_AS"/>
</dbReference>
<dbReference type="EC" id="3.1.1.-" evidence="3"/>
<dbReference type="EMBL" id="QFPX01000001">
    <property type="protein sequence ID" value="PZQ57543.1"/>
    <property type="molecule type" value="Genomic_DNA"/>
</dbReference>
<gene>
    <name evidence="5" type="ORF">DI555_01015</name>
</gene>
<sequence>MKSREPAGRCAGGDARVIVRTTAGAIRGAVEGHVVRFSGIPYAAAPVGIARFAEPRDPAPWAGVRDALEPGPNAPQRVRAIPGLDAAALVGKGWRRGDDYLTLDVVMPADASPGDGARRPVMVFIHGGGFVVGSKDAPVQDGSSFARDGVVFIAINYRLGVDGFLPIPGIPTNLGLRDMIFALEWVRCNAAAFGGDAGNVTVFGESAGAMAIANLIASPLAKGKFRRAIVQSGHGAMTRDMDVAQRLVRKLAKVLRITPDEAGFRSLDPGDALLDGVENVSRPSARLDLRDAEGHEPVFGISRFVPVHGDDVLPLKPLEALKTGAGAEVDLLIGTNAEEMNLYFVPTGLKGKIGRLLATYVFHRVHPQARKLLKAYGMGKRGVKPGHAFTAAAHDLVFRWPARRFAEDHRGRTHVYEFAWRSPLFGGLVAAHAMELPFVFDTLDLVTGPEGLCGEAPPQTLADRVHRIWVDFARDGSLPWGEFTRERRTVFQLEQGEAIQEPPFPIAPFLP</sequence>
<evidence type="ECO:0000259" key="4">
    <source>
        <dbReference type="Pfam" id="PF00135"/>
    </source>
</evidence>
<evidence type="ECO:0000256" key="2">
    <source>
        <dbReference type="ARBA" id="ARBA00022801"/>
    </source>
</evidence>
<name>A0A2W5QS10_9SPHN</name>
<evidence type="ECO:0000313" key="5">
    <source>
        <dbReference type="EMBL" id="PZQ57543.1"/>
    </source>
</evidence>
<dbReference type="SUPFAM" id="SSF53474">
    <property type="entry name" value="alpha/beta-Hydrolases"/>
    <property type="match status" value="1"/>
</dbReference>
<accession>A0A2W5QS10</accession>
<evidence type="ECO:0000313" key="6">
    <source>
        <dbReference type="Proteomes" id="UP000249082"/>
    </source>
</evidence>
<evidence type="ECO:0000256" key="1">
    <source>
        <dbReference type="ARBA" id="ARBA00005964"/>
    </source>
</evidence>
<dbReference type="Pfam" id="PF00135">
    <property type="entry name" value="COesterase"/>
    <property type="match status" value="1"/>
</dbReference>
<dbReference type="AlphaFoldDB" id="A0A2W5QS10"/>
<reference evidence="5 6" key="1">
    <citation type="submission" date="2017-08" db="EMBL/GenBank/DDBJ databases">
        <title>Infants hospitalized years apart are colonized by the same room-sourced microbial strains.</title>
        <authorList>
            <person name="Brooks B."/>
            <person name="Olm M.R."/>
            <person name="Firek B.A."/>
            <person name="Baker R."/>
            <person name="Thomas B.C."/>
            <person name="Morowitz M.J."/>
            <person name="Banfield J.F."/>
        </authorList>
    </citation>
    <scope>NUCLEOTIDE SEQUENCE [LARGE SCALE GENOMIC DNA]</scope>
    <source>
        <strain evidence="5">S2_005_002_R2_33</strain>
    </source>
</reference>
<comment type="caution">
    <text evidence="5">The sequence shown here is derived from an EMBL/GenBank/DDBJ whole genome shotgun (WGS) entry which is preliminary data.</text>
</comment>
<protein>
    <recommendedName>
        <fullName evidence="3">Carboxylic ester hydrolase</fullName>
        <ecNumber evidence="3">3.1.1.-</ecNumber>
    </recommendedName>
</protein>
<dbReference type="InterPro" id="IPR050309">
    <property type="entry name" value="Type-B_Carboxylest/Lipase"/>
</dbReference>
<dbReference type="PANTHER" id="PTHR11559">
    <property type="entry name" value="CARBOXYLESTERASE"/>
    <property type="match status" value="1"/>
</dbReference>
<organism evidence="5 6">
    <name type="scientific">Novosphingobium pentaromativorans</name>
    <dbReference type="NCBI Taxonomy" id="205844"/>
    <lineage>
        <taxon>Bacteria</taxon>
        <taxon>Pseudomonadati</taxon>
        <taxon>Pseudomonadota</taxon>
        <taxon>Alphaproteobacteria</taxon>
        <taxon>Sphingomonadales</taxon>
        <taxon>Sphingomonadaceae</taxon>
        <taxon>Novosphingobium</taxon>
    </lineage>
</organism>
<dbReference type="PROSITE" id="PS00122">
    <property type="entry name" value="CARBOXYLESTERASE_B_1"/>
    <property type="match status" value="1"/>
</dbReference>
<comment type="similarity">
    <text evidence="1 3">Belongs to the type-B carboxylesterase/lipase family.</text>
</comment>
<proteinExistence type="inferred from homology"/>